<dbReference type="PRINTS" id="PR00081">
    <property type="entry name" value="GDHRDH"/>
</dbReference>
<sequence>MQLFHRAQCPGAAWLAKLRRPNSDDNNIRSKDIAKMKGEDRRGVFLKEFHSLQGFRLRHVDEGKKDSPSKDYVHDVVALQIVGARWPARFDSQSNGHAILRLVDHDHSSSSMTTMLTRAKEMGGGLLARKIIPDKADEGGVVGTGHIPGFQVIDCTTGNIVSFASLSGSTSHGGQSLTPPEYVTLSYVWGQGPFEGPVQIKHPSGSRQQLSLPASLPLTISDTIQAVQRLGYRYLWIDRYCIPQDDLPAKQIQIKNMGHIVWLPRMNNETYTTRAGANQGIGYETAKNLVHSSADYHVILGSRDISKGEAAAQTLLQAEAGDSVKATKGTASSVPLDVTDETSIAAAVEHVATDFGRLDVLVNNAGIISTASPPTAQALRRVLETNVVGALAVTEAFLDLLRKA</sequence>
<evidence type="ECO:0000256" key="1">
    <source>
        <dbReference type="ARBA" id="ARBA00006484"/>
    </source>
</evidence>
<protein>
    <recommendedName>
        <fullName evidence="2">Heterokaryon incompatibility domain-containing protein</fullName>
    </recommendedName>
</protein>
<dbReference type="Pfam" id="PF00106">
    <property type="entry name" value="adh_short"/>
    <property type="match status" value="1"/>
</dbReference>
<dbReference type="SUPFAM" id="SSF51735">
    <property type="entry name" value="NAD(P)-binding Rossmann-fold domains"/>
    <property type="match status" value="1"/>
</dbReference>
<dbReference type="InterPro" id="IPR036291">
    <property type="entry name" value="NAD(P)-bd_dom_sf"/>
</dbReference>
<dbReference type="InterPro" id="IPR051468">
    <property type="entry name" value="Fungal_SecMetab_SDRs"/>
</dbReference>
<dbReference type="Pfam" id="PF06985">
    <property type="entry name" value="HET"/>
    <property type="match status" value="1"/>
</dbReference>
<dbReference type="InterPro" id="IPR010730">
    <property type="entry name" value="HET"/>
</dbReference>
<feature type="domain" description="Heterokaryon incompatibility" evidence="2">
    <location>
        <begin position="182"/>
        <end position="260"/>
    </location>
</feature>
<dbReference type="PANTHER" id="PTHR43544">
    <property type="entry name" value="SHORT-CHAIN DEHYDROGENASE/REDUCTASE"/>
    <property type="match status" value="1"/>
</dbReference>
<proteinExistence type="inferred from homology"/>
<evidence type="ECO:0000259" key="2">
    <source>
        <dbReference type="Pfam" id="PF06985"/>
    </source>
</evidence>
<comment type="similarity">
    <text evidence="1">Belongs to the short-chain dehydrogenases/reductases (SDR) family.</text>
</comment>
<dbReference type="Gene3D" id="3.40.50.720">
    <property type="entry name" value="NAD(P)-binding Rossmann-like Domain"/>
    <property type="match status" value="1"/>
</dbReference>
<dbReference type="Proteomes" id="UP001451303">
    <property type="component" value="Unassembled WGS sequence"/>
</dbReference>
<name>A0ABR3DG69_NEUIN</name>
<gene>
    <name evidence="3" type="ORF">QR685DRAFT_542700</name>
</gene>
<evidence type="ECO:0000313" key="4">
    <source>
        <dbReference type="Proteomes" id="UP001451303"/>
    </source>
</evidence>
<dbReference type="InterPro" id="IPR002347">
    <property type="entry name" value="SDR_fam"/>
</dbReference>
<evidence type="ECO:0000313" key="3">
    <source>
        <dbReference type="EMBL" id="KAL0471372.1"/>
    </source>
</evidence>
<organism evidence="3 4">
    <name type="scientific">Neurospora intermedia</name>
    <dbReference type="NCBI Taxonomy" id="5142"/>
    <lineage>
        <taxon>Eukaryota</taxon>
        <taxon>Fungi</taxon>
        <taxon>Dikarya</taxon>
        <taxon>Ascomycota</taxon>
        <taxon>Pezizomycotina</taxon>
        <taxon>Sordariomycetes</taxon>
        <taxon>Sordariomycetidae</taxon>
        <taxon>Sordariales</taxon>
        <taxon>Sordariaceae</taxon>
        <taxon>Neurospora</taxon>
    </lineage>
</organism>
<accession>A0ABR3DG69</accession>
<dbReference type="PANTHER" id="PTHR43544:SF32">
    <property type="entry name" value="CHAIN DEHYDROGENASE, PUTATIVE (AFU_ORTHOLOGUE AFUA_5G01530)-RELATED"/>
    <property type="match status" value="1"/>
</dbReference>
<comment type="caution">
    <text evidence="3">The sequence shown here is derived from an EMBL/GenBank/DDBJ whole genome shotgun (WGS) entry which is preliminary data.</text>
</comment>
<reference evidence="3 4" key="1">
    <citation type="submission" date="2023-09" db="EMBL/GenBank/DDBJ databases">
        <title>Multi-omics analysis of a traditional fermented food reveals byproduct-associated fungal strains for waste-to-food upcycling.</title>
        <authorList>
            <consortium name="Lawrence Berkeley National Laboratory"/>
            <person name="Rekdal V.M."/>
            <person name="Villalobos-Escobedo J.M."/>
            <person name="Rodriguez-Valeron N."/>
            <person name="Garcia M.O."/>
            <person name="Vasquez D.P."/>
            <person name="Damayanti I."/>
            <person name="Sorensen P.M."/>
            <person name="Baidoo E.E."/>
            <person name="De Carvalho A.C."/>
            <person name="Riley R."/>
            <person name="Lipzen A."/>
            <person name="He G."/>
            <person name="Yan M."/>
            <person name="Haridas S."/>
            <person name="Daum C."/>
            <person name="Yoshinaga Y."/>
            <person name="Ng V."/>
            <person name="Grigoriev I.V."/>
            <person name="Munk R."/>
            <person name="Nuraida L."/>
            <person name="Wijaya C.H."/>
            <person name="Morales P.-C."/>
            <person name="Keasling J.D."/>
        </authorList>
    </citation>
    <scope>NUCLEOTIDE SEQUENCE [LARGE SCALE GENOMIC DNA]</scope>
    <source>
        <strain evidence="3 4">FGSC 2613</strain>
    </source>
</reference>
<keyword evidence="4" id="KW-1185">Reference proteome</keyword>
<dbReference type="EMBL" id="JAVLET010000003">
    <property type="protein sequence ID" value="KAL0471372.1"/>
    <property type="molecule type" value="Genomic_DNA"/>
</dbReference>